<keyword evidence="2 5" id="KW-0238">DNA-binding</keyword>
<dbReference type="Gene3D" id="1.10.1660.10">
    <property type="match status" value="1"/>
</dbReference>
<evidence type="ECO:0000256" key="3">
    <source>
        <dbReference type="ARBA" id="ARBA00023163"/>
    </source>
</evidence>
<organism evidence="5 6">
    <name type="scientific">Acidisoma cellulosilyticum</name>
    <dbReference type="NCBI Taxonomy" id="2802395"/>
    <lineage>
        <taxon>Bacteria</taxon>
        <taxon>Pseudomonadati</taxon>
        <taxon>Pseudomonadota</taxon>
        <taxon>Alphaproteobacteria</taxon>
        <taxon>Acetobacterales</taxon>
        <taxon>Acidocellaceae</taxon>
        <taxon>Acidisoma</taxon>
    </lineage>
</organism>
<proteinExistence type="predicted"/>
<keyword evidence="1" id="KW-0805">Transcription regulation</keyword>
<dbReference type="Proteomes" id="UP000721844">
    <property type="component" value="Unassembled WGS sequence"/>
</dbReference>
<sequence length="139" mass="15178">MNIGEAAAASGVSAKMIRYYEKVTLIAPAGRSAAGYRRYGEMDVQTLRFLKRARNLGFSVQQMRDLLALWRDESRSKPEVQRLALSHAAALEAKAREIAEMSAALRSLAHACETSDRPGCPIIEELADPSAFIPSEALA</sequence>
<keyword evidence="3" id="KW-0804">Transcription</keyword>
<dbReference type="EMBL" id="JAESVA010000003">
    <property type="protein sequence ID" value="MCB8881003.1"/>
    <property type="molecule type" value="Genomic_DNA"/>
</dbReference>
<dbReference type="Pfam" id="PF09278">
    <property type="entry name" value="MerR-DNA-bind"/>
    <property type="match status" value="1"/>
</dbReference>
<dbReference type="PANTHER" id="PTHR30204">
    <property type="entry name" value="REDOX-CYCLING DRUG-SENSING TRANSCRIPTIONAL ACTIVATOR SOXR"/>
    <property type="match status" value="1"/>
</dbReference>
<dbReference type="PROSITE" id="PS50937">
    <property type="entry name" value="HTH_MERR_2"/>
    <property type="match status" value="1"/>
</dbReference>
<dbReference type="SUPFAM" id="SSF46955">
    <property type="entry name" value="Putative DNA-binding domain"/>
    <property type="match status" value="1"/>
</dbReference>
<dbReference type="Pfam" id="PF00376">
    <property type="entry name" value="MerR"/>
    <property type="match status" value="1"/>
</dbReference>
<keyword evidence="6" id="KW-1185">Reference proteome</keyword>
<evidence type="ECO:0000256" key="2">
    <source>
        <dbReference type="ARBA" id="ARBA00023125"/>
    </source>
</evidence>
<name>A0A963Z390_9PROT</name>
<dbReference type="PANTHER" id="PTHR30204:SF94">
    <property type="entry name" value="HEAVY METAL-DEPENDENT TRANSCRIPTIONAL REGULATOR HI_0293-RELATED"/>
    <property type="match status" value="1"/>
</dbReference>
<dbReference type="GO" id="GO:0003700">
    <property type="term" value="F:DNA-binding transcription factor activity"/>
    <property type="evidence" value="ECO:0007669"/>
    <property type="project" value="InterPro"/>
</dbReference>
<dbReference type="InterPro" id="IPR047057">
    <property type="entry name" value="MerR_fam"/>
</dbReference>
<evidence type="ECO:0000313" key="6">
    <source>
        <dbReference type="Proteomes" id="UP000721844"/>
    </source>
</evidence>
<dbReference type="InterPro" id="IPR009061">
    <property type="entry name" value="DNA-bd_dom_put_sf"/>
</dbReference>
<evidence type="ECO:0000256" key="1">
    <source>
        <dbReference type="ARBA" id="ARBA00023015"/>
    </source>
</evidence>
<feature type="domain" description="HTH merR-type" evidence="4">
    <location>
        <begin position="1"/>
        <end position="69"/>
    </location>
</feature>
<dbReference type="SMART" id="SM00422">
    <property type="entry name" value="HTH_MERR"/>
    <property type="match status" value="1"/>
</dbReference>
<dbReference type="AlphaFoldDB" id="A0A963Z390"/>
<evidence type="ECO:0000313" key="5">
    <source>
        <dbReference type="EMBL" id="MCB8881003.1"/>
    </source>
</evidence>
<dbReference type="InterPro" id="IPR000551">
    <property type="entry name" value="MerR-type_HTH_dom"/>
</dbReference>
<evidence type="ECO:0000259" key="4">
    <source>
        <dbReference type="PROSITE" id="PS50937"/>
    </source>
</evidence>
<gene>
    <name evidence="5" type="ORF">ACELLULO517_12225</name>
</gene>
<dbReference type="PRINTS" id="PR00040">
    <property type="entry name" value="HTHMERR"/>
</dbReference>
<reference evidence="5 6" key="1">
    <citation type="journal article" date="2021" name="Microorganisms">
        <title>Acidisoma silvae sp. nov. and Acidisomacellulosilytica sp. nov., Two Acidophilic Bacteria Isolated from Decaying Wood, Hydrolyzing Cellulose and Producing Poly-3-hydroxybutyrate.</title>
        <authorList>
            <person name="Mieszkin S."/>
            <person name="Pouder E."/>
            <person name="Uroz S."/>
            <person name="Simon-Colin C."/>
            <person name="Alain K."/>
        </authorList>
    </citation>
    <scope>NUCLEOTIDE SEQUENCE [LARGE SCALE GENOMIC DNA]</scope>
    <source>
        <strain evidence="5 6">HW T5.17</strain>
    </source>
</reference>
<protein>
    <submittedName>
        <fullName evidence="5">MerR family DNA-binding protein</fullName>
    </submittedName>
</protein>
<dbReference type="GO" id="GO:0003677">
    <property type="term" value="F:DNA binding"/>
    <property type="evidence" value="ECO:0007669"/>
    <property type="project" value="UniProtKB-KW"/>
</dbReference>
<accession>A0A963Z390</accession>
<comment type="caution">
    <text evidence="5">The sequence shown here is derived from an EMBL/GenBank/DDBJ whole genome shotgun (WGS) entry which is preliminary data.</text>
</comment>
<dbReference type="InterPro" id="IPR015358">
    <property type="entry name" value="Tscrpt_reg_MerR_DNA-bd"/>
</dbReference>